<name>A0ABU9QD33_9BURK</name>
<dbReference type="RefSeq" id="WP_201649154.1">
    <property type="nucleotide sequence ID" value="NZ_CAJHCS010000004.1"/>
</dbReference>
<keyword evidence="3" id="KW-1185">Reference proteome</keyword>
<gene>
    <name evidence="2" type="ORF">V4C55_16575</name>
</gene>
<evidence type="ECO:0008006" key="4">
    <source>
        <dbReference type="Google" id="ProtNLM"/>
    </source>
</evidence>
<comment type="caution">
    <text evidence="2">The sequence shown here is derived from an EMBL/GenBank/DDBJ whole genome shotgun (WGS) entry which is preliminary data.</text>
</comment>
<proteinExistence type="predicted"/>
<evidence type="ECO:0000313" key="3">
    <source>
        <dbReference type="Proteomes" id="UP001494588"/>
    </source>
</evidence>
<feature type="region of interest" description="Disordered" evidence="1">
    <location>
        <begin position="100"/>
        <end position="122"/>
    </location>
</feature>
<dbReference type="Proteomes" id="UP001494588">
    <property type="component" value="Unassembled WGS sequence"/>
</dbReference>
<sequence>MAITLTTRKKCKRCLLVKIAEQDFYMQGGRYRSICKTCYSANNARNRAANPEKTKAYQKAWRKQNPDYHREWSAANPGKLNEYQRRSRVKKEIAIALDCTPNDTQSSASSNAGGPSGGAKKG</sequence>
<reference evidence="2 3" key="1">
    <citation type="submission" date="2024-01" db="EMBL/GenBank/DDBJ databases">
        <title>The diversity of rhizobia nodulating Mimosa spp. in eleven states of Brazil covering several biomes is determined by host plant, location, and edaphic factors.</title>
        <authorList>
            <person name="Rouws L."/>
            <person name="Barauna A."/>
            <person name="Beukes C."/>
            <person name="De Faria S.M."/>
            <person name="Gross E."/>
            <person name="Dos Reis Junior F.B."/>
            <person name="Simon M."/>
            <person name="Maluk M."/>
            <person name="Odee D.W."/>
            <person name="Kenicer G."/>
            <person name="Young J.P.W."/>
            <person name="Reis V.M."/>
            <person name="Zilli J."/>
            <person name="James E.K."/>
        </authorList>
    </citation>
    <scope>NUCLEOTIDE SEQUENCE [LARGE SCALE GENOMIC DNA]</scope>
    <source>
        <strain evidence="2 3">JPY77</strain>
    </source>
</reference>
<dbReference type="EMBL" id="JAZHGC010000012">
    <property type="protein sequence ID" value="MEM5287342.1"/>
    <property type="molecule type" value="Genomic_DNA"/>
</dbReference>
<organism evidence="2 3">
    <name type="scientific">Paraburkholderia sabiae</name>
    <dbReference type="NCBI Taxonomy" id="273251"/>
    <lineage>
        <taxon>Bacteria</taxon>
        <taxon>Pseudomonadati</taxon>
        <taxon>Pseudomonadota</taxon>
        <taxon>Betaproteobacteria</taxon>
        <taxon>Burkholderiales</taxon>
        <taxon>Burkholderiaceae</taxon>
        <taxon>Paraburkholderia</taxon>
    </lineage>
</organism>
<evidence type="ECO:0000256" key="1">
    <source>
        <dbReference type="SAM" id="MobiDB-lite"/>
    </source>
</evidence>
<evidence type="ECO:0000313" key="2">
    <source>
        <dbReference type="EMBL" id="MEM5287342.1"/>
    </source>
</evidence>
<protein>
    <recommendedName>
        <fullName evidence="4">HNH endonuclease</fullName>
    </recommendedName>
</protein>
<accession>A0ABU9QD33</accession>